<reference evidence="1" key="1">
    <citation type="submission" date="2017-04" db="EMBL/GenBank/DDBJ databases">
        <authorList>
            <person name="Varghese N."/>
            <person name="Submissions S."/>
        </authorList>
    </citation>
    <scope>NUCLEOTIDE SEQUENCE</scope>
    <source>
        <strain evidence="1">WTE2008</strain>
    </source>
</reference>
<gene>
    <name evidence="1" type="ORF">SAMN06297397_1709</name>
</gene>
<organism evidence="1 2">
    <name type="scientific">Aristaeella lactis</name>
    <dbReference type="NCBI Taxonomy" id="3046383"/>
    <lineage>
        <taxon>Bacteria</taxon>
        <taxon>Bacillati</taxon>
        <taxon>Bacillota</taxon>
        <taxon>Clostridia</taxon>
        <taxon>Eubacteriales</taxon>
        <taxon>Aristaeellaceae</taxon>
        <taxon>Aristaeella</taxon>
    </lineage>
</organism>
<dbReference type="EMBL" id="FWXZ01000003">
    <property type="protein sequence ID" value="SMC63993.1"/>
    <property type="molecule type" value="Genomic_DNA"/>
</dbReference>
<dbReference type="Proteomes" id="UP000192328">
    <property type="component" value="Unassembled WGS sequence"/>
</dbReference>
<accession>A0AC61PLL4</accession>
<comment type="caution">
    <text evidence="1">The sequence shown here is derived from an EMBL/GenBank/DDBJ whole genome shotgun (WGS) entry which is preliminary data.</text>
</comment>
<proteinExistence type="predicted"/>
<protein>
    <submittedName>
        <fullName evidence="1">Uncharacterized protein</fullName>
    </submittedName>
</protein>
<evidence type="ECO:0000313" key="1">
    <source>
        <dbReference type="EMBL" id="SMC63993.1"/>
    </source>
</evidence>
<evidence type="ECO:0000313" key="2">
    <source>
        <dbReference type="Proteomes" id="UP000192328"/>
    </source>
</evidence>
<sequence length="114" mass="13221">MSDRVLDRQGRWRSRTVAFRISPEEDAALNERVRLSGLTKQDYIIKRVLEKNIVVMGNPRVHKALSEKMTEILQRLKDLPEDRKPIEPEFWESIQVVANTLAGLSKTMGQMNDM</sequence>
<name>A0AC61PLL4_9FIRM</name>
<keyword evidence="2" id="KW-1185">Reference proteome</keyword>